<dbReference type="EMBL" id="ALWO02000033">
    <property type="protein sequence ID" value="EOZ96629.1"/>
    <property type="molecule type" value="Genomic_DNA"/>
</dbReference>
<dbReference type="STRING" id="1189612.A33Q_2399"/>
<protein>
    <submittedName>
        <fullName evidence="1">Uncharacterized protein</fullName>
    </submittedName>
</protein>
<comment type="caution">
    <text evidence="1">The sequence shown here is derived from an EMBL/GenBank/DDBJ whole genome shotgun (WGS) entry which is preliminary data.</text>
</comment>
<evidence type="ECO:0000313" key="2">
    <source>
        <dbReference type="Proteomes" id="UP000006073"/>
    </source>
</evidence>
<proteinExistence type="predicted"/>
<keyword evidence="2" id="KW-1185">Reference proteome</keyword>
<dbReference type="AlphaFoldDB" id="S2DCJ9"/>
<dbReference type="Proteomes" id="UP000006073">
    <property type="component" value="Unassembled WGS sequence"/>
</dbReference>
<sequence length="48" mass="5870">MKKSISWIQSQKQKIEVAFFLIFFKAYYKKLFRESNPVHWGRKRCVSS</sequence>
<organism evidence="1 2">
    <name type="scientific">Indibacter alkaliphilus (strain CCUG 57479 / KCTC 22604 / LW1)</name>
    <dbReference type="NCBI Taxonomy" id="1189612"/>
    <lineage>
        <taxon>Bacteria</taxon>
        <taxon>Pseudomonadati</taxon>
        <taxon>Bacteroidota</taxon>
        <taxon>Cytophagia</taxon>
        <taxon>Cytophagales</taxon>
        <taxon>Cyclobacteriaceae</taxon>
    </lineage>
</organism>
<accession>S2DCJ9</accession>
<reference evidence="1 2" key="1">
    <citation type="journal article" date="2013" name="Genome Announc.">
        <title>Draft Genome Sequence of Indibacter alkaliphilus Strain LW1T, Isolated from Lonar Lake, a Haloalkaline Lake in the Buldana District of Maharashtra, India.</title>
        <authorList>
            <person name="Singh A."/>
            <person name="Kumar Jangir P."/>
            <person name="Sharma R."/>
            <person name="Singh A."/>
            <person name="Kumar Pinnaka A."/>
            <person name="Shivaji S."/>
        </authorList>
    </citation>
    <scope>NUCLEOTIDE SEQUENCE [LARGE SCALE GENOMIC DNA]</scope>
    <source>
        <strain evidence="2">CCUG 57479 / KCTC 22604 / LW1</strain>
    </source>
</reference>
<evidence type="ECO:0000313" key="1">
    <source>
        <dbReference type="EMBL" id="EOZ96629.1"/>
    </source>
</evidence>
<name>S2DCJ9_INDAL</name>
<gene>
    <name evidence="1" type="ORF">A33Q_2399</name>
</gene>